<dbReference type="GO" id="GO:0006534">
    <property type="term" value="P:cysteine metabolic process"/>
    <property type="evidence" value="ECO:0007669"/>
    <property type="project" value="UniProtKB-UniRule"/>
</dbReference>
<dbReference type="PANTHER" id="PTHR43586">
    <property type="entry name" value="CYSTEINE DESULFURASE"/>
    <property type="match status" value="1"/>
</dbReference>
<dbReference type="GO" id="GO:0031071">
    <property type="term" value="F:cysteine desulfurase activity"/>
    <property type="evidence" value="ECO:0007669"/>
    <property type="project" value="UniProtKB-UniRule"/>
</dbReference>
<dbReference type="PROSITE" id="PS00595">
    <property type="entry name" value="AA_TRANSFER_CLASS_5"/>
    <property type="match status" value="1"/>
</dbReference>
<accession>A0A2M7RR72</accession>
<dbReference type="Pfam" id="PF00266">
    <property type="entry name" value="Aminotran_5"/>
    <property type="match status" value="1"/>
</dbReference>
<sequence>MFDVASIRNDFPILKRKINGKPLVYLDNAATTQKPKQVIDALVSYYENHNANIHRGIHTLAEEATAMYEEAREKIAKFIGARSSKEIVFVRNSTEAINLVAYSWGRTFLNRGDEIILSESEHHSNLVPWQILSSEKGLKLRFVGVDENGYLEIPKLEKLINKRTKLIAIVHVSNVLGTINPVEKIGKMLHKKGVRFLVDGAQSVPRMPIKVVELNCDFLVASSHKMLGPTGVGFLYAKEELLKEMPPFLGGGDMIKAVYLDHSKWNDIPYKFEAGTPDIAGSIGFGKAIDYLTSLGMENVFMHEKKLTDYALRKLLEIRDVTLYGPEDTASKTGVISFNIKGIHPHDVAQSLDREGIAVRSGFHCAMPLHQKLKLSATCRASFYIYNTFEEIDKLIIGIDKLRTFFSKS</sequence>
<dbReference type="EMBL" id="PFMK01000048">
    <property type="protein sequence ID" value="PIZ02793.1"/>
    <property type="molecule type" value="Genomic_DNA"/>
</dbReference>
<evidence type="ECO:0000256" key="4">
    <source>
        <dbReference type="ARBA" id="ARBA00022679"/>
    </source>
</evidence>
<evidence type="ECO:0000256" key="6">
    <source>
        <dbReference type="ARBA" id="ARBA00050776"/>
    </source>
</evidence>
<dbReference type="InterPro" id="IPR020578">
    <property type="entry name" value="Aminotrans_V_PyrdxlP_BS"/>
</dbReference>
<organism evidence="10 11">
    <name type="scientific">Candidatus Gottesmanbacteria bacterium CG_4_10_14_0_8_um_filter_37_24</name>
    <dbReference type="NCBI Taxonomy" id="1974574"/>
    <lineage>
        <taxon>Bacteria</taxon>
        <taxon>Candidatus Gottesmaniibacteriota</taxon>
    </lineage>
</organism>
<evidence type="ECO:0000256" key="5">
    <source>
        <dbReference type="ARBA" id="ARBA00022898"/>
    </source>
</evidence>
<dbReference type="SUPFAM" id="SSF53383">
    <property type="entry name" value="PLP-dependent transferases"/>
    <property type="match status" value="1"/>
</dbReference>
<evidence type="ECO:0000256" key="7">
    <source>
        <dbReference type="RuleBase" id="RU004504"/>
    </source>
</evidence>
<evidence type="ECO:0000256" key="1">
    <source>
        <dbReference type="ARBA" id="ARBA00001933"/>
    </source>
</evidence>
<dbReference type="NCBIfam" id="TIGR01979">
    <property type="entry name" value="sufS"/>
    <property type="match status" value="1"/>
</dbReference>
<dbReference type="Gene3D" id="3.40.640.10">
    <property type="entry name" value="Type I PLP-dependent aspartate aminotransferase-like (Major domain)"/>
    <property type="match status" value="1"/>
</dbReference>
<dbReference type="InterPro" id="IPR010970">
    <property type="entry name" value="Cys_dSase_SufS"/>
</dbReference>
<dbReference type="PANTHER" id="PTHR43586:SF8">
    <property type="entry name" value="CYSTEINE DESULFURASE 1, CHLOROPLASTIC"/>
    <property type="match status" value="1"/>
</dbReference>
<dbReference type="InterPro" id="IPR015424">
    <property type="entry name" value="PyrdxlP-dep_Trfase"/>
</dbReference>
<comment type="caution">
    <text evidence="10">The sequence shown here is derived from an EMBL/GenBank/DDBJ whole genome shotgun (WGS) entry which is preliminary data.</text>
</comment>
<dbReference type="AlphaFoldDB" id="A0A2M7RR72"/>
<keyword evidence="5 8" id="KW-0663">Pyridoxal phosphate</keyword>
<dbReference type="InterPro" id="IPR016454">
    <property type="entry name" value="Cysteine_dSase"/>
</dbReference>
<dbReference type="GO" id="GO:0030170">
    <property type="term" value="F:pyridoxal phosphate binding"/>
    <property type="evidence" value="ECO:0007669"/>
    <property type="project" value="UniProtKB-UniRule"/>
</dbReference>
<evidence type="ECO:0000259" key="9">
    <source>
        <dbReference type="Pfam" id="PF00266"/>
    </source>
</evidence>
<proteinExistence type="inferred from homology"/>
<gene>
    <name evidence="10" type="ORF">COY59_02925</name>
</gene>
<dbReference type="EC" id="2.8.1.7" evidence="3 8"/>
<dbReference type="InterPro" id="IPR015422">
    <property type="entry name" value="PyrdxlP-dep_Trfase_small"/>
</dbReference>
<reference evidence="11" key="1">
    <citation type="submission" date="2017-09" db="EMBL/GenBank/DDBJ databases">
        <title>Depth-based differentiation of microbial function through sediment-hosted aquifers and enrichment of novel symbionts in the deep terrestrial subsurface.</title>
        <authorList>
            <person name="Probst A.J."/>
            <person name="Ladd B."/>
            <person name="Jarett J.K."/>
            <person name="Geller-Mcgrath D.E."/>
            <person name="Sieber C.M.K."/>
            <person name="Emerson J.B."/>
            <person name="Anantharaman K."/>
            <person name="Thomas B.C."/>
            <person name="Malmstrom R."/>
            <person name="Stieglmeier M."/>
            <person name="Klingl A."/>
            <person name="Woyke T."/>
            <person name="Ryan C.M."/>
            <person name="Banfield J.F."/>
        </authorList>
    </citation>
    <scope>NUCLEOTIDE SEQUENCE [LARGE SCALE GENOMIC DNA]</scope>
</reference>
<dbReference type="Gene3D" id="3.90.1150.10">
    <property type="entry name" value="Aspartate Aminotransferase, domain 1"/>
    <property type="match status" value="1"/>
</dbReference>
<dbReference type="InterPro" id="IPR015421">
    <property type="entry name" value="PyrdxlP-dep_Trfase_major"/>
</dbReference>
<comment type="similarity">
    <text evidence="2 8">Belongs to the class-V pyridoxal-phosphate-dependent aminotransferase family. Csd subfamily.</text>
</comment>
<comment type="function">
    <text evidence="8">Catalyzes the removal of elemental sulfur and selenium atoms from L-cysteine, L-cystine, L-selenocysteine, and L-selenocystine to produce L-alanine.</text>
</comment>
<protein>
    <recommendedName>
        <fullName evidence="3 8">Cysteine desulfurase</fullName>
        <ecNumber evidence="3 8">2.8.1.7</ecNumber>
    </recommendedName>
</protein>
<dbReference type="InterPro" id="IPR000192">
    <property type="entry name" value="Aminotrans_V_dom"/>
</dbReference>
<name>A0A2M7RR72_9BACT</name>
<dbReference type="Proteomes" id="UP000231069">
    <property type="component" value="Unassembled WGS sequence"/>
</dbReference>
<evidence type="ECO:0000313" key="10">
    <source>
        <dbReference type="EMBL" id="PIZ02793.1"/>
    </source>
</evidence>
<evidence type="ECO:0000256" key="3">
    <source>
        <dbReference type="ARBA" id="ARBA00012239"/>
    </source>
</evidence>
<comment type="cofactor">
    <cofactor evidence="1 7">
        <name>pyridoxal 5'-phosphate</name>
        <dbReference type="ChEBI" id="CHEBI:597326"/>
    </cofactor>
</comment>
<feature type="domain" description="Aminotransferase class V" evidence="9">
    <location>
        <begin position="24"/>
        <end position="395"/>
    </location>
</feature>
<keyword evidence="4 8" id="KW-0808">Transferase</keyword>
<evidence type="ECO:0000256" key="8">
    <source>
        <dbReference type="RuleBase" id="RU004506"/>
    </source>
</evidence>
<evidence type="ECO:0000313" key="11">
    <source>
        <dbReference type="Proteomes" id="UP000231069"/>
    </source>
</evidence>
<comment type="catalytic activity">
    <reaction evidence="6 8">
        <text>(sulfur carrier)-H + L-cysteine = (sulfur carrier)-SH + L-alanine</text>
        <dbReference type="Rhea" id="RHEA:43892"/>
        <dbReference type="Rhea" id="RHEA-COMP:14737"/>
        <dbReference type="Rhea" id="RHEA-COMP:14739"/>
        <dbReference type="ChEBI" id="CHEBI:29917"/>
        <dbReference type="ChEBI" id="CHEBI:35235"/>
        <dbReference type="ChEBI" id="CHEBI:57972"/>
        <dbReference type="ChEBI" id="CHEBI:64428"/>
        <dbReference type="EC" id="2.8.1.7"/>
    </reaction>
</comment>
<evidence type="ECO:0000256" key="2">
    <source>
        <dbReference type="ARBA" id="ARBA00010447"/>
    </source>
</evidence>
<dbReference type="PIRSF" id="PIRSF005572">
    <property type="entry name" value="NifS"/>
    <property type="match status" value="1"/>
</dbReference>
<dbReference type="CDD" id="cd06453">
    <property type="entry name" value="SufS_like"/>
    <property type="match status" value="1"/>
</dbReference>